<dbReference type="InterPro" id="IPR018247">
    <property type="entry name" value="EF_Hand_1_Ca_BS"/>
</dbReference>
<evidence type="ECO:0000313" key="6">
    <source>
        <dbReference type="Proteomes" id="UP001157006"/>
    </source>
</evidence>
<dbReference type="Pfam" id="PF13499">
    <property type="entry name" value="EF-hand_7"/>
    <property type="match status" value="2"/>
</dbReference>
<dbReference type="PANTHER" id="PTHR10891">
    <property type="entry name" value="EF-HAND CALCIUM-BINDING DOMAIN CONTAINING PROTEIN"/>
    <property type="match status" value="1"/>
</dbReference>
<dbReference type="FunFam" id="1.10.238.10:FF:000341">
    <property type="entry name" value="Putative calcium-binding protein CML19"/>
    <property type="match status" value="1"/>
</dbReference>
<keyword evidence="6" id="KW-1185">Reference proteome</keyword>
<feature type="domain" description="EF-hand" evidence="4">
    <location>
        <begin position="111"/>
        <end position="141"/>
    </location>
</feature>
<reference evidence="5 6" key="1">
    <citation type="submission" date="2023-01" db="EMBL/GenBank/DDBJ databases">
        <authorList>
            <person name="Kreplak J."/>
        </authorList>
    </citation>
    <scope>NUCLEOTIDE SEQUENCE [LARGE SCALE GENOMIC DNA]</scope>
</reference>
<dbReference type="InterPro" id="IPR011992">
    <property type="entry name" value="EF-hand-dom_pair"/>
</dbReference>
<evidence type="ECO:0000313" key="5">
    <source>
        <dbReference type="EMBL" id="CAI8612148.1"/>
    </source>
</evidence>
<dbReference type="SMART" id="SM00054">
    <property type="entry name" value="EFh"/>
    <property type="match status" value="4"/>
</dbReference>
<dbReference type="InterPro" id="IPR002048">
    <property type="entry name" value="EF_hand_dom"/>
</dbReference>
<evidence type="ECO:0000256" key="3">
    <source>
        <dbReference type="ARBA" id="ARBA00022837"/>
    </source>
</evidence>
<name>A0AAV1AS09_VICFA</name>
<dbReference type="SUPFAM" id="SSF47473">
    <property type="entry name" value="EF-hand"/>
    <property type="match status" value="1"/>
</dbReference>
<dbReference type="PROSITE" id="PS00018">
    <property type="entry name" value="EF_HAND_1"/>
    <property type="match status" value="3"/>
</dbReference>
<protein>
    <recommendedName>
        <fullName evidence="4">EF-hand domain-containing protein</fullName>
    </recommendedName>
</protein>
<proteinExistence type="predicted"/>
<evidence type="ECO:0000256" key="2">
    <source>
        <dbReference type="ARBA" id="ARBA00022737"/>
    </source>
</evidence>
<keyword evidence="2" id="KW-0677">Repeat</keyword>
<dbReference type="InterPro" id="IPR039647">
    <property type="entry name" value="EF_hand_pair_protein_CML-like"/>
</dbReference>
<keyword evidence="1" id="KW-0479">Metal-binding</keyword>
<dbReference type="Proteomes" id="UP001157006">
    <property type="component" value="Chromosome 5"/>
</dbReference>
<dbReference type="GO" id="GO:0005509">
    <property type="term" value="F:calcium ion binding"/>
    <property type="evidence" value="ECO:0007669"/>
    <property type="project" value="InterPro"/>
</dbReference>
<dbReference type="PROSITE" id="PS50222">
    <property type="entry name" value="EF_HAND_2"/>
    <property type="match status" value="4"/>
</dbReference>
<accession>A0AAV1AS09</accession>
<dbReference type="Gene3D" id="1.10.238.10">
    <property type="entry name" value="EF-hand"/>
    <property type="match status" value="2"/>
</dbReference>
<evidence type="ECO:0000259" key="4">
    <source>
        <dbReference type="PROSITE" id="PS50222"/>
    </source>
</evidence>
<keyword evidence="3" id="KW-0106">Calcium</keyword>
<sequence length="141" mass="15756">MDKVSQYERVFNRFDENGDGKISPAELRQCVEEIGGEKLSTEDAEAAMANLDSDGDGLLGFDDFLKFVDGVKEEDKVNDLKEAFKLYDVDGSGCITPRSLEKMLSKLGDSRSLDECQLMISKFDLDGDGKISFEEFKVMML</sequence>
<dbReference type="FunFam" id="1.10.238.10:FF:000178">
    <property type="entry name" value="Calmodulin-2 A"/>
    <property type="match status" value="1"/>
</dbReference>
<dbReference type="CDD" id="cd00051">
    <property type="entry name" value="EFh"/>
    <property type="match status" value="1"/>
</dbReference>
<evidence type="ECO:0000256" key="1">
    <source>
        <dbReference type="ARBA" id="ARBA00022723"/>
    </source>
</evidence>
<dbReference type="GO" id="GO:0043226">
    <property type="term" value="C:organelle"/>
    <property type="evidence" value="ECO:0007669"/>
    <property type="project" value="UniProtKB-ARBA"/>
</dbReference>
<feature type="domain" description="EF-hand" evidence="4">
    <location>
        <begin position="75"/>
        <end position="110"/>
    </location>
</feature>
<feature type="domain" description="EF-hand" evidence="4">
    <location>
        <begin position="39"/>
        <end position="74"/>
    </location>
</feature>
<feature type="domain" description="EF-hand" evidence="4">
    <location>
        <begin position="2"/>
        <end position="37"/>
    </location>
</feature>
<gene>
    <name evidence="5" type="ORF">VFH_V020400</name>
</gene>
<organism evidence="5 6">
    <name type="scientific">Vicia faba</name>
    <name type="common">Broad bean</name>
    <name type="synonym">Faba vulgaris</name>
    <dbReference type="NCBI Taxonomy" id="3906"/>
    <lineage>
        <taxon>Eukaryota</taxon>
        <taxon>Viridiplantae</taxon>
        <taxon>Streptophyta</taxon>
        <taxon>Embryophyta</taxon>
        <taxon>Tracheophyta</taxon>
        <taxon>Spermatophyta</taxon>
        <taxon>Magnoliopsida</taxon>
        <taxon>eudicotyledons</taxon>
        <taxon>Gunneridae</taxon>
        <taxon>Pentapetalae</taxon>
        <taxon>rosids</taxon>
        <taxon>fabids</taxon>
        <taxon>Fabales</taxon>
        <taxon>Fabaceae</taxon>
        <taxon>Papilionoideae</taxon>
        <taxon>50 kb inversion clade</taxon>
        <taxon>NPAAA clade</taxon>
        <taxon>Hologalegina</taxon>
        <taxon>IRL clade</taxon>
        <taxon>Fabeae</taxon>
        <taxon>Vicia</taxon>
    </lineage>
</organism>
<dbReference type="AlphaFoldDB" id="A0AAV1AS09"/>
<dbReference type="EMBL" id="OX451740">
    <property type="protein sequence ID" value="CAI8612148.1"/>
    <property type="molecule type" value="Genomic_DNA"/>
</dbReference>